<protein>
    <submittedName>
        <fullName evidence="4">Sugar kinase</fullName>
    </submittedName>
</protein>
<proteinExistence type="predicted"/>
<comment type="caution">
    <text evidence="4">The sequence shown here is derived from an EMBL/GenBank/DDBJ whole genome shotgun (WGS) entry which is preliminary data.</text>
</comment>
<dbReference type="PROSITE" id="PS00584">
    <property type="entry name" value="PFKB_KINASES_2"/>
    <property type="match status" value="1"/>
</dbReference>
<feature type="domain" description="Carbohydrate kinase PfkB" evidence="3">
    <location>
        <begin position="21"/>
        <end position="273"/>
    </location>
</feature>
<dbReference type="InterPro" id="IPR002173">
    <property type="entry name" value="Carboh/pur_kinase_PfkB_CS"/>
</dbReference>
<dbReference type="InterPro" id="IPR011611">
    <property type="entry name" value="PfkB_dom"/>
</dbReference>
<dbReference type="EMBL" id="SGBD01000001">
    <property type="protein sequence ID" value="RZD14898.1"/>
    <property type="molecule type" value="Genomic_DNA"/>
</dbReference>
<evidence type="ECO:0000259" key="3">
    <source>
        <dbReference type="Pfam" id="PF00294"/>
    </source>
</evidence>
<evidence type="ECO:0000313" key="5">
    <source>
        <dbReference type="Proteomes" id="UP000320813"/>
    </source>
</evidence>
<sequence length="303" mass="33876">MAVTVVGSVALDNVETPFKKMNNILGGSASFFSLSSSFLTDVKIIGVIGDDFNQTYLDIFKDKSIDITGLKTEKGTTFHWEGRYGYDLSDPETLETDLGVFSSFKPVVPHSFKNDTLFLANIDPDIQFDVLSQMNSPKLIALDTMNFWIERKREKLIKVIEKSDIFIINESEARLLTGESSIFLAAKAIHNFGAKILILKRGAYGATMFLDDHFFIVPAYPLEDIKDPTGAGDSFAGGFLGYIDNTGDMSFENLKKALVFGNIMASFAVEDFSVDRLLAIKMDEIKDRFKKFRDMTYFGELSL</sequence>
<accession>A0A519BCE5</accession>
<reference evidence="4 5" key="1">
    <citation type="submission" date="2019-01" db="EMBL/GenBank/DDBJ databases">
        <title>Insights into ecological role of a new deltaproteobacterial order Candidatus Sinidesulfobacterales (Sva0485) by metagenomics and metatranscriptomics.</title>
        <authorList>
            <person name="Tan S."/>
            <person name="Liu J."/>
            <person name="Fang Y."/>
            <person name="Hedlund B.P."/>
            <person name="Lian Z.H."/>
            <person name="Huang L.Y."/>
            <person name="Li J.T."/>
            <person name="Huang L.N."/>
            <person name="Li W.J."/>
            <person name="Jiang H.C."/>
            <person name="Dong H.L."/>
            <person name="Shu W.S."/>
        </authorList>
    </citation>
    <scope>NUCLEOTIDE SEQUENCE [LARGE SCALE GENOMIC DNA]</scope>
    <source>
        <strain evidence="4">AP3</strain>
    </source>
</reference>
<dbReference type="Proteomes" id="UP000320813">
    <property type="component" value="Unassembled WGS sequence"/>
</dbReference>
<dbReference type="AlphaFoldDB" id="A0A519BCE5"/>
<dbReference type="PANTHER" id="PTHR10584:SF166">
    <property type="entry name" value="RIBOKINASE"/>
    <property type="match status" value="1"/>
</dbReference>
<dbReference type="Pfam" id="PF00294">
    <property type="entry name" value="PfkB"/>
    <property type="match status" value="1"/>
</dbReference>
<evidence type="ECO:0000256" key="1">
    <source>
        <dbReference type="ARBA" id="ARBA00022679"/>
    </source>
</evidence>
<dbReference type="SUPFAM" id="SSF53613">
    <property type="entry name" value="Ribokinase-like"/>
    <property type="match status" value="1"/>
</dbReference>
<keyword evidence="2 4" id="KW-0418">Kinase</keyword>
<organism evidence="4 5">
    <name type="scientific">Candidatus Acidulodesulfobacterium ferriphilum</name>
    <dbReference type="NCBI Taxonomy" id="2597223"/>
    <lineage>
        <taxon>Bacteria</taxon>
        <taxon>Deltaproteobacteria</taxon>
        <taxon>Candidatus Acidulodesulfobacterales</taxon>
        <taxon>Candidatus Acidulodesulfobacterium</taxon>
    </lineage>
</organism>
<keyword evidence="1" id="KW-0808">Transferase</keyword>
<gene>
    <name evidence="4" type="ORF">EVJ47_01025</name>
</gene>
<dbReference type="GO" id="GO:0005829">
    <property type="term" value="C:cytosol"/>
    <property type="evidence" value="ECO:0007669"/>
    <property type="project" value="TreeGrafter"/>
</dbReference>
<dbReference type="GO" id="GO:0016301">
    <property type="term" value="F:kinase activity"/>
    <property type="evidence" value="ECO:0007669"/>
    <property type="project" value="UniProtKB-KW"/>
</dbReference>
<evidence type="ECO:0000313" key="4">
    <source>
        <dbReference type="EMBL" id="RZD14898.1"/>
    </source>
</evidence>
<name>A0A519BCE5_9DELT</name>
<dbReference type="Gene3D" id="3.40.1190.20">
    <property type="match status" value="1"/>
</dbReference>
<evidence type="ECO:0000256" key="2">
    <source>
        <dbReference type="ARBA" id="ARBA00022777"/>
    </source>
</evidence>
<dbReference type="InterPro" id="IPR029056">
    <property type="entry name" value="Ribokinase-like"/>
</dbReference>
<dbReference type="PANTHER" id="PTHR10584">
    <property type="entry name" value="SUGAR KINASE"/>
    <property type="match status" value="1"/>
</dbReference>